<keyword evidence="11" id="KW-1185">Reference proteome</keyword>
<gene>
    <name evidence="10" type="primary">GCHFR</name>
</gene>
<proteinExistence type="inferred from homology"/>
<dbReference type="GO" id="GO:0031965">
    <property type="term" value="C:nuclear membrane"/>
    <property type="evidence" value="ECO:0007669"/>
    <property type="project" value="UniProtKB-SubCell"/>
</dbReference>
<dbReference type="InterPro" id="IPR009112">
    <property type="entry name" value="GTP_CycHdrlase_I_reg"/>
</dbReference>
<evidence type="ECO:0000256" key="7">
    <source>
        <dbReference type="ARBA" id="ARBA00023242"/>
    </source>
</evidence>
<dbReference type="GO" id="GO:0005829">
    <property type="term" value="C:cytosol"/>
    <property type="evidence" value="ECO:0007669"/>
    <property type="project" value="UniProtKB-SubCell"/>
</dbReference>
<dbReference type="GO" id="GO:0044549">
    <property type="term" value="F:GTP cyclohydrolase binding"/>
    <property type="evidence" value="ECO:0007669"/>
    <property type="project" value="TreeGrafter"/>
</dbReference>
<evidence type="ECO:0000256" key="4">
    <source>
        <dbReference type="ARBA" id="ARBA00020099"/>
    </source>
</evidence>
<evidence type="ECO:0000256" key="2">
    <source>
        <dbReference type="ARBA" id="ARBA00004514"/>
    </source>
</evidence>
<dbReference type="FunFam" id="3.30.1410.10:FF:000001">
    <property type="entry name" value="GTP cyclohydrolase 1 feedback regulatory protein"/>
    <property type="match status" value="1"/>
</dbReference>
<sequence length="125" mass="13773">MPYLLISTQIRMEVGPTMVGDEHSDPNLMQFLGARKRNMLGNHFWEYYVNDAPRIVLNKLESCGYRVTPGTQASGEEQCRSKASPNGNSASLPFPKTWGEEACTGRSSNHSLACLFLRAVSGGMC</sequence>
<name>G1MVC2_MELGA</name>
<evidence type="ECO:0000256" key="6">
    <source>
        <dbReference type="ARBA" id="ARBA00023136"/>
    </source>
</evidence>
<evidence type="ECO:0000256" key="3">
    <source>
        <dbReference type="ARBA" id="ARBA00007605"/>
    </source>
</evidence>
<dbReference type="PANTHER" id="PTHR16852">
    <property type="entry name" value="GTP CYCLOHYDROLASE 1 FEEDBACK REGULATORY PROTEIN"/>
    <property type="match status" value="1"/>
</dbReference>
<dbReference type="InterPro" id="IPR036717">
    <property type="entry name" value="GFRP_sf"/>
</dbReference>
<comment type="similarity">
    <text evidence="3">Belongs to the GFRP family.</text>
</comment>
<reference evidence="10" key="3">
    <citation type="submission" date="2025-09" db="UniProtKB">
        <authorList>
            <consortium name="Ensembl"/>
        </authorList>
    </citation>
    <scope>IDENTIFICATION</scope>
</reference>
<dbReference type="GO" id="GO:0009890">
    <property type="term" value="P:negative regulation of biosynthetic process"/>
    <property type="evidence" value="ECO:0007669"/>
    <property type="project" value="InterPro"/>
</dbReference>
<keyword evidence="6" id="KW-0472">Membrane</keyword>
<dbReference type="AlphaFoldDB" id="G1MVC2"/>
<dbReference type="SUPFAM" id="SSF69761">
    <property type="entry name" value="GTP cyclohydrolase I feedback regulatory protein, GFRP"/>
    <property type="match status" value="1"/>
</dbReference>
<evidence type="ECO:0000256" key="8">
    <source>
        <dbReference type="ARBA" id="ARBA00032599"/>
    </source>
</evidence>
<dbReference type="GeneTree" id="ENSGT00390000007057"/>
<dbReference type="Gene3D" id="3.30.1410.10">
    <property type="entry name" value="GTP cyclohydrolase I feedback regulatory protein GFRP"/>
    <property type="match status" value="1"/>
</dbReference>
<keyword evidence="5" id="KW-0963">Cytoplasm</keyword>
<keyword evidence="7" id="KW-0539">Nucleus</keyword>
<evidence type="ECO:0000256" key="1">
    <source>
        <dbReference type="ARBA" id="ARBA00004126"/>
    </source>
</evidence>
<comment type="subcellular location">
    <subcellularLocation>
        <location evidence="2">Cytoplasm</location>
        <location evidence="2">Cytosol</location>
    </subcellularLocation>
    <subcellularLocation>
        <location evidence="1">Nucleus membrane</location>
    </subcellularLocation>
</comment>
<reference evidence="10 11" key="1">
    <citation type="journal article" date="2010" name="PLoS Biol.">
        <title>Multi-platform next-generation sequencing of the domestic turkey (Meleagris gallopavo): genome assembly and analysis.</title>
        <authorList>
            <person name="Dalloul R.A."/>
            <person name="Long J.A."/>
            <person name="Zimin A.V."/>
            <person name="Aslam L."/>
            <person name="Beal K."/>
            <person name="Blomberg L.A."/>
            <person name="Bouffard P."/>
            <person name="Burt D.W."/>
            <person name="Crasta O."/>
            <person name="Crooijmans R.P."/>
            <person name="Cooper K."/>
            <person name="Coulombe R.A."/>
            <person name="De S."/>
            <person name="Delany M.E."/>
            <person name="Dodgson J.B."/>
            <person name="Dong J.J."/>
            <person name="Evans C."/>
            <person name="Frederickson K.M."/>
            <person name="Flicek P."/>
            <person name="Florea L."/>
            <person name="Folkerts O."/>
            <person name="Groenen M.A."/>
            <person name="Harkins T.T."/>
            <person name="Herrero J."/>
            <person name="Hoffmann S."/>
            <person name="Megens H.J."/>
            <person name="Jiang A."/>
            <person name="de Jong P."/>
            <person name="Kaiser P."/>
            <person name="Kim H."/>
            <person name="Kim K.W."/>
            <person name="Kim S."/>
            <person name="Langenberger D."/>
            <person name="Lee M.K."/>
            <person name="Lee T."/>
            <person name="Mane S."/>
            <person name="Marcais G."/>
            <person name="Marz M."/>
            <person name="McElroy A.P."/>
            <person name="Modise T."/>
            <person name="Nefedov M."/>
            <person name="Notredame C."/>
            <person name="Paton I.R."/>
            <person name="Payne W.S."/>
            <person name="Pertea G."/>
            <person name="Prickett D."/>
            <person name="Puiu D."/>
            <person name="Qioa D."/>
            <person name="Raineri E."/>
            <person name="Ruffier M."/>
            <person name="Salzberg S.L."/>
            <person name="Schatz M.C."/>
            <person name="Scheuring C."/>
            <person name="Schmidt C.J."/>
            <person name="Schroeder S."/>
            <person name="Searle S.M."/>
            <person name="Smith E.J."/>
            <person name="Smith J."/>
            <person name="Sonstegard T.S."/>
            <person name="Stadler P.F."/>
            <person name="Tafer H."/>
            <person name="Tu Z.J."/>
            <person name="Van Tassell C.P."/>
            <person name="Vilella A.J."/>
            <person name="Williams K.P."/>
            <person name="Yorke J.A."/>
            <person name="Zhang L."/>
            <person name="Zhang H.B."/>
            <person name="Zhang X."/>
            <person name="Zhang Y."/>
            <person name="Reed K.M."/>
        </authorList>
    </citation>
    <scope>NUCLEOTIDE SEQUENCE [LARGE SCALE GENOMIC DNA]</scope>
</reference>
<accession>G1MVC2</accession>
<dbReference type="Ensembl" id="ENSMGAT00000003260.2">
    <property type="protein sequence ID" value="ENSMGAP00000002580.2"/>
    <property type="gene ID" value="ENSMGAG00000019853.1"/>
</dbReference>
<dbReference type="Proteomes" id="UP000001645">
    <property type="component" value="Chromosome 5"/>
</dbReference>
<dbReference type="PANTHER" id="PTHR16852:SF2">
    <property type="entry name" value="GTP CYCLOHYDROLASE 1 FEEDBACK REGULATORY PROTEIN"/>
    <property type="match status" value="1"/>
</dbReference>
<evidence type="ECO:0000313" key="11">
    <source>
        <dbReference type="Proteomes" id="UP000001645"/>
    </source>
</evidence>
<reference evidence="10" key="2">
    <citation type="submission" date="2025-08" db="UniProtKB">
        <authorList>
            <consortium name="Ensembl"/>
        </authorList>
    </citation>
    <scope>IDENTIFICATION</scope>
</reference>
<evidence type="ECO:0000256" key="9">
    <source>
        <dbReference type="SAM" id="MobiDB-lite"/>
    </source>
</evidence>
<protein>
    <recommendedName>
        <fullName evidence="4">GTP cyclohydrolase 1 feedback regulatory protein</fullName>
    </recommendedName>
    <alternativeName>
        <fullName evidence="8">GTP cyclohydrolase I feedback regulatory protein</fullName>
    </alternativeName>
</protein>
<feature type="compositionally biased region" description="Polar residues" evidence="9">
    <location>
        <begin position="69"/>
        <end position="91"/>
    </location>
</feature>
<dbReference type="HOGENOM" id="CLU_195651_0_0_1"/>
<evidence type="ECO:0000256" key="5">
    <source>
        <dbReference type="ARBA" id="ARBA00022490"/>
    </source>
</evidence>
<feature type="region of interest" description="Disordered" evidence="9">
    <location>
        <begin position="69"/>
        <end position="93"/>
    </location>
</feature>
<evidence type="ECO:0000313" key="10">
    <source>
        <dbReference type="Ensembl" id="ENSMGAP00000002580.2"/>
    </source>
</evidence>
<organism evidence="10 11">
    <name type="scientific">Meleagris gallopavo</name>
    <name type="common">Wild turkey</name>
    <dbReference type="NCBI Taxonomy" id="9103"/>
    <lineage>
        <taxon>Eukaryota</taxon>
        <taxon>Metazoa</taxon>
        <taxon>Chordata</taxon>
        <taxon>Craniata</taxon>
        <taxon>Vertebrata</taxon>
        <taxon>Euteleostomi</taxon>
        <taxon>Archelosauria</taxon>
        <taxon>Archosauria</taxon>
        <taxon>Dinosauria</taxon>
        <taxon>Saurischia</taxon>
        <taxon>Theropoda</taxon>
        <taxon>Coelurosauria</taxon>
        <taxon>Aves</taxon>
        <taxon>Neognathae</taxon>
        <taxon>Galloanserae</taxon>
        <taxon>Galliformes</taxon>
        <taxon>Phasianidae</taxon>
        <taxon>Meleagridinae</taxon>
        <taxon>Meleagris</taxon>
    </lineage>
</organism>
<dbReference type="Pfam" id="PF06399">
    <property type="entry name" value="GFRP"/>
    <property type="match status" value="1"/>
</dbReference>